<protein>
    <submittedName>
        <fullName evidence="2">Uncharacterized protein</fullName>
    </submittedName>
</protein>
<dbReference type="AlphaFoldDB" id="A0A819UFS2"/>
<keyword evidence="1" id="KW-0812">Transmembrane</keyword>
<organism evidence="2 3">
    <name type="scientific">Rotaria sordida</name>
    <dbReference type="NCBI Taxonomy" id="392033"/>
    <lineage>
        <taxon>Eukaryota</taxon>
        <taxon>Metazoa</taxon>
        <taxon>Spiralia</taxon>
        <taxon>Gnathifera</taxon>
        <taxon>Rotifera</taxon>
        <taxon>Eurotatoria</taxon>
        <taxon>Bdelloidea</taxon>
        <taxon>Philodinida</taxon>
        <taxon>Philodinidae</taxon>
        <taxon>Rotaria</taxon>
    </lineage>
</organism>
<keyword evidence="1" id="KW-0472">Membrane</keyword>
<keyword evidence="1" id="KW-1133">Transmembrane helix</keyword>
<feature type="transmembrane region" description="Helical" evidence="1">
    <location>
        <begin position="54"/>
        <end position="71"/>
    </location>
</feature>
<evidence type="ECO:0000313" key="3">
    <source>
        <dbReference type="Proteomes" id="UP000663836"/>
    </source>
</evidence>
<gene>
    <name evidence="2" type="ORF">JBS370_LOCUS31402</name>
</gene>
<proteinExistence type="predicted"/>
<name>A0A819UFS2_9BILA</name>
<sequence length="96" mass="11785">MNNQEASRLSFIPLNLNNKSVLMAIECLLTVRYWKHHTHLDWRSKHKRKQYRRFTYSIIFILVTGLINQHLNYLLKRYESVHINFKTKFKFSIYLL</sequence>
<accession>A0A819UFS2</accession>
<dbReference type="EMBL" id="CAJOBD010007719">
    <property type="protein sequence ID" value="CAF4094093.1"/>
    <property type="molecule type" value="Genomic_DNA"/>
</dbReference>
<comment type="caution">
    <text evidence="2">The sequence shown here is derived from an EMBL/GenBank/DDBJ whole genome shotgun (WGS) entry which is preliminary data.</text>
</comment>
<reference evidence="2" key="1">
    <citation type="submission" date="2021-02" db="EMBL/GenBank/DDBJ databases">
        <authorList>
            <person name="Nowell W R."/>
        </authorList>
    </citation>
    <scope>NUCLEOTIDE SEQUENCE</scope>
</reference>
<evidence type="ECO:0000313" key="2">
    <source>
        <dbReference type="EMBL" id="CAF4094093.1"/>
    </source>
</evidence>
<evidence type="ECO:0000256" key="1">
    <source>
        <dbReference type="SAM" id="Phobius"/>
    </source>
</evidence>
<dbReference type="Proteomes" id="UP000663836">
    <property type="component" value="Unassembled WGS sequence"/>
</dbReference>